<dbReference type="AlphaFoldDB" id="A0A6N6RLX0"/>
<comment type="caution">
    <text evidence="2">The sequence shown here is derived from an EMBL/GenBank/DDBJ whole genome shotgun (WGS) entry which is preliminary data.</text>
</comment>
<name>A0A6N6RLX0_9FLAO</name>
<feature type="region of interest" description="Disordered" evidence="1">
    <location>
        <begin position="1"/>
        <end position="44"/>
    </location>
</feature>
<organism evidence="2 3">
    <name type="scientific">Phaeocystidibacter luteus</name>
    <dbReference type="NCBI Taxonomy" id="911197"/>
    <lineage>
        <taxon>Bacteria</taxon>
        <taxon>Pseudomonadati</taxon>
        <taxon>Bacteroidota</taxon>
        <taxon>Flavobacteriia</taxon>
        <taxon>Flavobacteriales</taxon>
        <taxon>Phaeocystidibacteraceae</taxon>
        <taxon>Phaeocystidibacter</taxon>
    </lineage>
</organism>
<keyword evidence="3" id="KW-1185">Reference proteome</keyword>
<dbReference type="RefSeq" id="WP_151666149.1">
    <property type="nucleotide sequence ID" value="NZ_WBVO01000001.1"/>
</dbReference>
<feature type="compositionally biased region" description="Polar residues" evidence="1">
    <location>
        <begin position="1"/>
        <end position="16"/>
    </location>
</feature>
<accession>A0A6N6RLX0</accession>
<dbReference type="EMBL" id="WBVO01000001">
    <property type="protein sequence ID" value="KAB2814571.1"/>
    <property type="molecule type" value="Genomic_DNA"/>
</dbReference>
<dbReference type="Proteomes" id="UP000468650">
    <property type="component" value="Unassembled WGS sequence"/>
</dbReference>
<gene>
    <name evidence="2" type="ORF">F8C67_02190</name>
</gene>
<reference evidence="2 3" key="1">
    <citation type="submission" date="2019-09" db="EMBL/GenBank/DDBJ databases">
        <title>Genomes of family Cryomorphaceae.</title>
        <authorList>
            <person name="Bowman J.P."/>
        </authorList>
    </citation>
    <scope>NUCLEOTIDE SEQUENCE [LARGE SCALE GENOMIC DNA]</scope>
    <source>
        <strain evidence="2 3">LMG 25704</strain>
    </source>
</reference>
<proteinExistence type="predicted"/>
<evidence type="ECO:0000313" key="3">
    <source>
        <dbReference type="Proteomes" id="UP000468650"/>
    </source>
</evidence>
<protein>
    <submittedName>
        <fullName evidence="2">Uncharacterized protein</fullName>
    </submittedName>
</protein>
<evidence type="ECO:0000256" key="1">
    <source>
        <dbReference type="SAM" id="MobiDB-lite"/>
    </source>
</evidence>
<sequence>MTTKSDSTGTKPQEQPSAGVPVEQSTTAPANQPEPKNATNFEDLQDRFTAKEWKVIEDHFDAKLNATIERESKLNEEVFQQELEKKYSEGFEDGKKEAASNAIIIPATPELIAYFEKLADDHMSRFDSQENTWFELNTRMVGVILNDLRKD</sequence>
<evidence type="ECO:0000313" key="2">
    <source>
        <dbReference type="EMBL" id="KAB2814571.1"/>
    </source>
</evidence>